<reference evidence="2" key="1">
    <citation type="submission" date="2016-06" db="EMBL/GenBank/DDBJ databases">
        <title>Parallel loss of symbiosis genes in relatives of nitrogen-fixing non-legume Parasponia.</title>
        <authorList>
            <person name="Van Velzen R."/>
            <person name="Holmer R."/>
            <person name="Bu F."/>
            <person name="Rutten L."/>
            <person name="Van Zeijl A."/>
            <person name="Liu W."/>
            <person name="Santuari L."/>
            <person name="Cao Q."/>
            <person name="Sharma T."/>
            <person name="Shen D."/>
            <person name="Roswanjaya Y."/>
            <person name="Wardhani T."/>
            <person name="Kalhor M.S."/>
            <person name="Jansen J."/>
            <person name="Van den Hoogen J."/>
            <person name="Gungor B."/>
            <person name="Hartog M."/>
            <person name="Hontelez J."/>
            <person name="Verver J."/>
            <person name="Yang W.-C."/>
            <person name="Schijlen E."/>
            <person name="Repin R."/>
            <person name="Schilthuizen M."/>
            <person name="Schranz E."/>
            <person name="Heidstra R."/>
            <person name="Miyata K."/>
            <person name="Fedorova E."/>
            <person name="Kohlen W."/>
            <person name="Bisseling T."/>
            <person name="Smit S."/>
            <person name="Geurts R."/>
        </authorList>
    </citation>
    <scope>NUCLEOTIDE SEQUENCE [LARGE SCALE GENOMIC DNA]</scope>
    <source>
        <strain evidence="2">cv. RG33-2</strain>
    </source>
</reference>
<feature type="non-terminal residue" evidence="1">
    <location>
        <position position="1"/>
    </location>
</feature>
<accession>A0A2P5FZD5</accession>
<evidence type="ECO:0000313" key="2">
    <source>
        <dbReference type="Proteomes" id="UP000237000"/>
    </source>
</evidence>
<dbReference type="AlphaFoldDB" id="A0A2P5FZD5"/>
<dbReference type="Proteomes" id="UP000237000">
    <property type="component" value="Unassembled WGS sequence"/>
</dbReference>
<comment type="caution">
    <text evidence="1">The sequence shown here is derived from an EMBL/GenBank/DDBJ whole genome shotgun (WGS) entry which is preliminary data.</text>
</comment>
<name>A0A2P5FZD5_TREOI</name>
<dbReference type="EMBL" id="JXTC01000003">
    <property type="protein sequence ID" value="POO03119.1"/>
    <property type="molecule type" value="Genomic_DNA"/>
</dbReference>
<keyword evidence="2" id="KW-1185">Reference proteome</keyword>
<proteinExistence type="predicted"/>
<sequence>IEGPACSNLCLNAEDRREWLPDKNGEFSCNSCFNSLRDSDVFEDFIPDQLVWKSLIPYKIVFQVVGSIGEGQCA</sequence>
<evidence type="ECO:0000313" key="1">
    <source>
        <dbReference type="EMBL" id="POO03119.1"/>
    </source>
</evidence>
<dbReference type="InParanoid" id="A0A2P5FZD5"/>
<protein>
    <submittedName>
        <fullName evidence="1">Uncharacterized protein</fullName>
    </submittedName>
</protein>
<gene>
    <name evidence="1" type="ORF">TorRG33x02_011800</name>
</gene>
<dbReference type="OrthoDB" id="10278274at2759"/>
<organism evidence="1 2">
    <name type="scientific">Trema orientale</name>
    <name type="common">Charcoal tree</name>
    <name type="synonym">Celtis orientalis</name>
    <dbReference type="NCBI Taxonomy" id="63057"/>
    <lineage>
        <taxon>Eukaryota</taxon>
        <taxon>Viridiplantae</taxon>
        <taxon>Streptophyta</taxon>
        <taxon>Embryophyta</taxon>
        <taxon>Tracheophyta</taxon>
        <taxon>Spermatophyta</taxon>
        <taxon>Magnoliopsida</taxon>
        <taxon>eudicotyledons</taxon>
        <taxon>Gunneridae</taxon>
        <taxon>Pentapetalae</taxon>
        <taxon>rosids</taxon>
        <taxon>fabids</taxon>
        <taxon>Rosales</taxon>
        <taxon>Cannabaceae</taxon>
        <taxon>Trema</taxon>
    </lineage>
</organism>